<reference evidence="8 9" key="1">
    <citation type="journal article" date="2024" name="IMA Fungus">
        <title>Apiospora arundinis, a panoply of carbohydrate-active enzymes and secondary metabolites.</title>
        <authorList>
            <person name="Sorensen T."/>
            <person name="Petersen C."/>
            <person name="Muurmann A.T."/>
            <person name="Christiansen J.V."/>
            <person name="Brundto M.L."/>
            <person name="Overgaard C.K."/>
            <person name="Boysen A.T."/>
            <person name="Wollenberg R.D."/>
            <person name="Larsen T.O."/>
            <person name="Sorensen J.L."/>
            <person name="Nielsen K.L."/>
            <person name="Sondergaard T.E."/>
        </authorList>
    </citation>
    <scope>NUCLEOTIDE SEQUENCE [LARGE SCALE GENOMIC DNA]</scope>
    <source>
        <strain evidence="8 9">AAU 773</strain>
    </source>
</reference>
<dbReference type="EMBL" id="JAPCWZ010000004">
    <property type="protein sequence ID" value="KAK8868405.1"/>
    <property type="molecule type" value="Genomic_DNA"/>
</dbReference>
<feature type="transmembrane region" description="Helical" evidence="6">
    <location>
        <begin position="138"/>
        <end position="156"/>
    </location>
</feature>
<feature type="transmembrane region" description="Helical" evidence="6">
    <location>
        <begin position="424"/>
        <end position="450"/>
    </location>
</feature>
<feature type="compositionally biased region" description="Polar residues" evidence="5">
    <location>
        <begin position="1"/>
        <end position="22"/>
    </location>
</feature>
<dbReference type="InterPro" id="IPR005829">
    <property type="entry name" value="Sugar_transporter_CS"/>
</dbReference>
<evidence type="ECO:0000256" key="4">
    <source>
        <dbReference type="ARBA" id="ARBA00023136"/>
    </source>
</evidence>
<feature type="transmembrane region" description="Helical" evidence="6">
    <location>
        <begin position="168"/>
        <end position="187"/>
    </location>
</feature>
<dbReference type="PROSITE" id="PS50850">
    <property type="entry name" value="MFS"/>
    <property type="match status" value="1"/>
</dbReference>
<dbReference type="PROSITE" id="PS00216">
    <property type="entry name" value="SUGAR_TRANSPORT_1"/>
    <property type="match status" value="1"/>
</dbReference>
<evidence type="ECO:0000256" key="2">
    <source>
        <dbReference type="ARBA" id="ARBA00022692"/>
    </source>
</evidence>
<feature type="transmembrane region" description="Helical" evidence="6">
    <location>
        <begin position="498"/>
        <end position="519"/>
    </location>
</feature>
<evidence type="ECO:0000256" key="1">
    <source>
        <dbReference type="ARBA" id="ARBA00004141"/>
    </source>
</evidence>
<feature type="domain" description="Major facilitator superfamily (MFS) profile" evidence="7">
    <location>
        <begin position="39"/>
        <end position="524"/>
    </location>
</feature>
<feature type="transmembrane region" description="Helical" evidence="6">
    <location>
        <begin position="332"/>
        <end position="356"/>
    </location>
</feature>
<feature type="transmembrane region" description="Helical" evidence="6">
    <location>
        <begin position="105"/>
        <end position="126"/>
    </location>
</feature>
<comment type="caution">
    <text evidence="8">The sequence shown here is derived from an EMBL/GenBank/DDBJ whole genome shotgun (WGS) entry which is preliminary data.</text>
</comment>
<organism evidence="8 9">
    <name type="scientific">Apiospora arundinis</name>
    <dbReference type="NCBI Taxonomy" id="335852"/>
    <lineage>
        <taxon>Eukaryota</taxon>
        <taxon>Fungi</taxon>
        <taxon>Dikarya</taxon>
        <taxon>Ascomycota</taxon>
        <taxon>Pezizomycotina</taxon>
        <taxon>Sordariomycetes</taxon>
        <taxon>Xylariomycetidae</taxon>
        <taxon>Amphisphaeriales</taxon>
        <taxon>Apiosporaceae</taxon>
        <taxon>Apiospora</taxon>
    </lineage>
</organism>
<dbReference type="InterPro" id="IPR036259">
    <property type="entry name" value="MFS_trans_sf"/>
</dbReference>
<dbReference type="PANTHER" id="PTHR23501:SF94">
    <property type="entry name" value="MAJOR FACILITATOR SUPERFAMILY (MFS) PROFILE DOMAIN-CONTAINING PROTEIN"/>
    <property type="match status" value="1"/>
</dbReference>
<evidence type="ECO:0000256" key="3">
    <source>
        <dbReference type="ARBA" id="ARBA00022989"/>
    </source>
</evidence>
<dbReference type="InterPro" id="IPR011701">
    <property type="entry name" value="MFS"/>
</dbReference>
<proteinExistence type="predicted"/>
<gene>
    <name evidence="8" type="ORF">PGQ11_006983</name>
</gene>
<feature type="transmembrane region" description="Helical" evidence="6">
    <location>
        <begin position="37"/>
        <end position="56"/>
    </location>
</feature>
<protein>
    <submittedName>
        <fullName evidence="8">Major facilitator superfamily transporter</fullName>
    </submittedName>
</protein>
<evidence type="ECO:0000313" key="8">
    <source>
        <dbReference type="EMBL" id="KAK8868405.1"/>
    </source>
</evidence>
<dbReference type="Gene3D" id="1.20.1720.10">
    <property type="entry name" value="Multidrug resistance protein D"/>
    <property type="match status" value="1"/>
</dbReference>
<feature type="transmembrane region" description="Helical" evidence="6">
    <location>
        <begin position="263"/>
        <end position="280"/>
    </location>
</feature>
<feature type="transmembrane region" description="Helical" evidence="6">
    <location>
        <begin position="390"/>
        <end position="412"/>
    </location>
</feature>
<dbReference type="SUPFAM" id="SSF103473">
    <property type="entry name" value="MFS general substrate transporter"/>
    <property type="match status" value="1"/>
</dbReference>
<dbReference type="InterPro" id="IPR020846">
    <property type="entry name" value="MFS_dom"/>
</dbReference>
<keyword evidence="3 6" id="KW-1133">Transmembrane helix</keyword>
<dbReference type="Proteomes" id="UP001390339">
    <property type="component" value="Unassembled WGS sequence"/>
</dbReference>
<accession>A0ABR2IUD8</accession>
<name>A0ABR2IUD8_9PEZI</name>
<evidence type="ECO:0000256" key="5">
    <source>
        <dbReference type="SAM" id="MobiDB-lite"/>
    </source>
</evidence>
<keyword evidence="4 6" id="KW-0472">Membrane</keyword>
<feature type="transmembrane region" description="Helical" evidence="6">
    <location>
        <begin position="363"/>
        <end position="384"/>
    </location>
</feature>
<feature type="region of interest" description="Disordered" evidence="5">
    <location>
        <begin position="1"/>
        <end position="23"/>
    </location>
</feature>
<feature type="transmembrane region" description="Helical" evidence="6">
    <location>
        <begin position="232"/>
        <end position="251"/>
    </location>
</feature>
<evidence type="ECO:0000256" key="6">
    <source>
        <dbReference type="SAM" id="Phobius"/>
    </source>
</evidence>
<feature type="transmembrane region" description="Helical" evidence="6">
    <location>
        <begin position="301"/>
        <end position="320"/>
    </location>
</feature>
<dbReference type="PANTHER" id="PTHR23501">
    <property type="entry name" value="MAJOR FACILITATOR SUPERFAMILY"/>
    <property type="match status" value="1"/>
</dbReference>
<dbReference type="Gene3D" id="1.20.1250.20">
    <property type="entry name" value="MFS general substrate transporter like domains"/>
    <property type="match status" value="1"/>
</dbReference>
<dbReference type="Pfam" id="PF07690">
    <property type="entry name" value="MFS_1"/>
    <property type="match status" value="1"/>
</dbReference>
<feature type="transmembrane region" description="Helical" evidence="6">
    <location>
        <begin position="76"/>
        <end position="96"/>
    </location>
</feature>
<sequence>MSVPASTDSEPATKESSPQETDATVGEIEWKAGKQEIIILVTLASISLVVALEATILVPALPTLARALGGTSVETFWAGTSYLLANAVFVPFIGALSDIFGRRELLMASILLFTLGAIICCVAQSFEQLLPGRTIQGIGGGGISTMSLVILTDIVPLRQRPKYQMFSLLAWALGAVVGPLAGGLIAQHTTWRWIFYLNFPICGVGLVVVPLTVRIKPPTQLSLVKNLSRVDWIGGALFTASVSSFLIGLTWGGVQFSWASYQSWMPILLGGIGIVASLVYEKRVAALPFLRLSVFSGPSSYIAFFGATVQGLVLYGHLYYEPFYLASVKGLTATMTGVVIMGVNLLLFPVTVVAGITMSRRGTFLWAVRCGWAILTLGNGLLLMVGNTSVVGNVFIFLVASLGEGLLIPSLNLATQAIARSEDVAFAVSLYTFMRTFGMCLGVAISGVIFQNVMLRQLRVLGLPDEIAADAESFVASLNEMAPGEEKSAYISAYLQSFYGIFYAYLALSAVCFLASFGIKHHDVNKKLDSEHRLGKNKKEEVQPPPS</sequence>
<evidence type="ECO:0000259" key="7">
    <source>
        <dbReference type="PROSITE" id="PS50850"/>
    </source>
</evidence>
<comment type="subcellular location">
    <subcellularLocation>
        <location evidence="1">Membrane</location>
        <topology evidence="1">Multi-pass membrane protein</topology>
    </subcellularLocation>
</comment>
<keyword evidence="2 6" id="KW-0812">Transmembrane</keyword>
<feature type="transmembrane region" description="Helical" evidence="6">
    <location>
        <begin position="193"/>
        <end position="211"/>
    </location>
</feature>
<keyword evidence="9" id="KW-1185">Reference proteome</keyword>
<evidence type="ECO:0000313" key="9">
    <source>
        <dbReference type="Proteomes" id="UP001390339"/>
    </source>
</evidence>